<name>A0A6J6H8S0_9ZZZZ</name>
<comment type="subcellular location">
    <subcellularLocation>
        <location evidence="1">Membrane</location>
        <topology evidence="1">Multi-pass membrane protein</topology>
    </subcellularLocation>
</comment>
<keyword evidence="4 5" id="KW-0472">Membrane</keyword>
<dbReference type="SUPFAM" id="SSF103481">
    <property type="entry name" value="Multidrug resistance efflux transporter EmrE"/>
    <property type="match status" value="2"/>
</dbReference>
<dbReference type="AlphaFoldDB" id="A0A6J6H8S0"/>
<feature type="transmembrane region" description="Helical" evidence="5">
    <location>
        <begin position="91"/>
        <end position="110"/>
    </location>
</feature>
<feature type="transmembrane region" description="Helical" evidence="5">
    <location>
        <begin position="212"/>
        <end position="234"/>
    </location>
</feature>
<evidence type="ECO:0000256" key="4">
    <source>
        <dbReference type="ARBA" id="ARBA00023136"/>
    </source>
</evidence>
<dbReference type="InterPro" id="IPR000620">
    <property type="entry name" value="EamA_dom"/>
</dbReference>
<evidence type="ECO:0000256" key="2">
    <source>
        <dbReference type="ARBA" id="ARBA00022692"/>
    </source>
</evidence>
<feature type="domain" description="EamA" evidence="6">
    <location>
        <begin position="152"/>
        <end position="285"/>
    </location>
</feature>
<feature type="transmembrane region" description="Helical" evidence="5">
    <location>
        <begin position="246"/>
        <end position="262"/>
    </location>
</feature>
<dbReference type="Pfam" id="PF00892">
    <property type="entry name" value="EamA"/>
    <property type="match status" value="2"/>
</dbReference>
<evidence type="ECO:0000256" key="3">
    <source>
        <dbReference type="ARBA" id="ARBA00022989"/>
    </source>
</evidence>
<keyword evidence="2 5" id="KW-0812">Transmembrane</keyword>
<dbReference type="GO" id="GO:0016020">
    <property type="term" value="C:membrane"/>
    <property type="evidence" value="ECO:0007669"/>
    <property type="project" value="UniProtKB-SubCell"/>
</dbReference>
<feature type="domain" description="EamA" evidence="6">
    <location>
        <begin position="10"/>
        <end position="136"/>
    </location>
</feature>
<reference evidence="7" key="1">
    <citation type="submission" date="2020-05" db="EMBL/GenBank/DDBJ databases">
        <authorList>
            <person name="Chiriac C."/>
            <person name="Salcher M."/>
            <person name="Ghai R."/>
            <person name="Kavagutti S V."/>
        </authorList>
    </citation>
    <scope>NUCLEOTIDE SEQUENCE</scope>
</reference>
<evidence type="ECO:0000256" key="5">
    <source>
        <dbReference type="SAM" id="Phobius"/>
    </source>
</evidence>
<dbReference type="InterPro" id="IPR037185">
    <property type="entry name" value="EmrE-like"/>
</dbReference>
<evidence type="ECO:0000313" key="7">
    <source>
        <dbReference type="EMBL" id="CAB4609971.1"/>
    </source>
</evidence>
<dbReference type="EMBL" id="CAEZUS010000079">
    <property type="protein sequence ID" value="CAB4609971.1"/>
    <property type="molecule type" value="Genomic_DNA"/>
</dbReference>
<accession>A0A6J6H8S0</accession>
<feature type="transmembrane region" description="Helical" evidence="5">
    <location>
        <begin position="30"/>
        <end position="49"/>
    </location>
</feature>
<feature type="transmembrane region" description="Helical" evidence="5">
    <location>
        <begin position="148"/>
        <end position="169"/>
    </location>
</feature>
<proteinExistence type="predicted"/>
<evidence type="ECO:0000256" key="1">
    <source>
        <dbReference type="ARBA" id="ARBA00004141"/>
    </source>
</evidence>
<feature type="transmembrane region" description="Helical" evidence="5">
    <location>
        <begin position="268"/>
        <end position="285"/>
    </location>
</feature>
<sequence length="294" mass="31065">MLKKVAPGLFVLLWSTGFIGVKYGIPYAPPFYFVAIRMAIAGLLLFLALSFLRKSQPITKAIILPSTLIGLTLHGAYLGGCFFAVSRGLPAGITALIVSLQPVLVSLFAARYLNEPLSVRSIVGLALGLTGLFVVVIPRINMSGTNSISVIALVACIVGLIGGTSGTILQKKYGGAIPTLAGTAIQYTATALVLITLALIFEQPEIQWTAKFVGALTWLVLALSFGAILLLFFLLSHGSAASVSSLYYLVPAATAIEAYFFFDEHVSPISILGTVITVFGVWLVVGKQKETPTA</sequence>
<evidence type="ECO:0000259" key="6">
    <source>
        <dbReference type="Pfam" id="PF00892"/>
    </source>
</evidence>
<keyword evidence="3 5" id="KW-1133">Transmembrane helix</keyword>
<organism evidence="7">
    <name type="scientific">freshwater metagenome</name>
    <dbReference type="NCBI Taxonomy" id="449393"/>
    <lineage>
        <taxon>unclassified sequences</taxon>
        <taxon>metagenomes</taxon>
        <taxon>ecological metagenomes</taxon>
    </lineage>
</organism>
<dbReference type="Gene3D" id="1.10.3730.20">
    <property type="match status" value="1"/>
</dbReference>
<feature type="transmembrane region" description="Helical" evidence="5">
    <location>
        <begin position="61"/>
        <end position="85"/>
    </location>
</feature>
<protein>
    <submittedName>
        <fullName evidence="7">Unannotated protein</fullName>
    </submittedName>
</protein>
<dbReference type="InterPro" id="IPR050638">
    <property type="entry name" value="AA-Vitamin_Transporters"/>
</dbReference>
<feature type="transmembrane region" description="Helical" evidence="5">
    <location>
        <begin position="122"/>
        <end position="142"/>
    </location>
</feature>
<feature type="transmembrane region" description="Helical" evidence="5">
    <location>
        <begin position="176"/>
        <end position="200"/>
    </location>
</feature>
<gene>
    <name evidence="7" type="ORF">UFOPK1852_00619</name>
</gene>
<dbReference type="PANTHER" id="PTHR32322:SF2">
    <property type="entry name" value="EAMA DOMAIN-CONTAINING PROTEIN"/>
    <property type="match status" value="1"/>
</dbReference>
<dbReference type="PANTHER" id="PTHR32322">
    <property type="entry name" value="INNER MEMBRANE TRANSPORTER"/>
    <property type="match status" value="1"/>
</dbReference>